<keyword evidence="1" id="KW-0472">Membrane</keyword>
<keyword evidence="1" id="KW-0812">Transmembrane</keyword>
<dbReference type="Proteomes" id="UP000818603">
    <property type="component" value="Unassembled WGS sequence"/>
</dbReference>
<dbReference type="Proteomes" id="UP000621856">
    <property type="component" value="Unassembled WGS sequence"/>
</dbReference>
<evidence type="ECO:0000313" key="3">
    <source>
        <dbReference type="EMBL" id="NHK26772.1"/>
    </source>
</evidence>
<reference evidence="2" key="3">
    <citation type="submission" date="2020-09" db="EMBL/GenBank/DDBJ databases">
        <authorList>
            <person name="Sun Q."/>
            <person name="Zhou Y."/>
        </authorList>
    </citation>
    <scope>NUCLEOTIDE SEQUENCE</scope>
    <source>
        <strain evidence="2">CGMCC 1.14984</strain>
    </source>
</reference>
<keyword evidence="5" id="KW-1185">Reference proteome</keyword>
<proteinExistence type="predicted"/>
<dbReference type="EMBL" id="BMGZ01000001">
    <property type="protein sequence ID" value="GGH93364.1"/>
    <property type="molecule type" value="Genomic_DNA"/>
</dbReference>
<dbReference type="EMBL" id="VCJR02000001">
    <property type="protein sequence ID" value="NHK26772.1"/>
    <property type="molecule type" value="Genomic_DNA"/>
</dbReference>
<dbReference type="AlphaFoldDB" id="A0A8J3EP17"/>
<organism evidence="2 4">
    <name type="scientific">Aquisalinus luteolus</name>
    <dbReference type="NCBI Taxonomy" id="1566827"/>
    <lineage>
        <taxon>Bacteria</taxon>
        <taxon>Pseudomonadati</taxon>
        <taxon>Pseudomonadota</taxon>
        <taxon>Alphaproteobacteria</taxon>
        <taxon>Parvularculales</taxon>
        <taxon>Parvularculaceae</taxon>
        <taxon>Aquisalinus</taxon>
    </lineage>
</organism>
<name>A0A8J3EP17_9PROT</name>
<keyword evidence="1" id="KW-1133">Transmembrane helix</keyword>
<protein>
    <submittedName>
        <fullName evidence="2">Uncharacterized protein</fullName>
    </submittedName>
</protein>
<dbReference type="RefSeq" id="WP_155136889.1">
    <property type="nucleotide sequence ID" value="NZ_BMGZ01000001.1"/>
</dbReference>
<accession>A0A8J3EP17</accession>
<evidence type="ECO:0000313" key="2">
    <source>
        <dbReference type="EMBL" id="GGH93364.1"/>
    </source>
</evidence>
<evidence type="ECO:0000313" key="5">
    <source>
        <dbReference type="Proteomes" id="UP000818603"/>
    </source>
</evidence>
<comment type="caution">
    <text evidence="2">The sequence shown here is derived from an EMBL/GenBank/DDBJ whole genome shotgun (WGS) entry which is preliminary data.</text>
</comment>
<sequence>MSLGNMALVGVCIAAGVYVLALLVGMIAVFPFGLLGLVVLGFVGFLLFSVLRQKLDDKENRHYEDNVNE</sequence>
<feature type="transmembrane region" description="Helical" evidence="1">
    <location>
        <begin position="34"/>
        <end position="51"/>
    </location>
</feature>
<evidence type="ECO:0000313" key="4">
    <source>
        <dbReference type="Proteomes" id="UP000621856"/>
    </source>
</evidence>
<feature type="transmembrane region" description="Helical" evidence="1">
    <location>
        <begin position="7"/>
        <end position="28"/>
    </location>
</feature>
<reference evidence="3 5" key="2">
    <citation type="submission" date="2020-02" db="EMBL/GenBank/DDBJ databases">
        <title>Genome sequence of Parvularcula flava strain NH6-79.</title>
        <authorList>
            <person name="Abdul Karim M.H."/>
            <person name="Lam M.Q."/>
            <person name="Chen S.J."/>
            <person name="Yahya A."/>
            <person name="Shahir S."/>
            <person name="Shamsir M.S."/>
            <person name="Chong C.S."/>
        </authorList>
    </citation>
    <scope>NUCLEOTIDE SEQUENCE [LARGE SCALE GENOMIC DNA]</scope>
    <source>
        <strain evidence="3 5">NH6-79</strain>
    </source>
</reference>
<gene>
    <name evidence="3" type="ORF">FF098_002470</name>
    <name evidence="2" type="ORF">GCM10011355_05030</name>
</gene>
<evidence type="ECO:0000256" key="1">
    <source>
        <dbReference type="SAM" id="Phobius"/>
    </source>
</evidence>
<reference evidence="2" key="1">
    <citation type="journal article" date="2014" name="Int. J. Syst. Evol. Microbiol.">
        <title>Complete genome sequence of Corynebacterium casei LMG S-19264T (=DSM 44701T), isolated from a smear-ripened cheese.</title>
        <authorList>
            <consortium name="US DOE Joint Genome Institute (JGI-PGF)"/>
            <person name="Walter F."/>
            <person name="Albersmeier A."/>
            <person name="Kalinowski J."/>
            <person name="Ruckert C."/>
        </authorList>
    </citation>
    <scope>NUCLEOTIDE SEQUENCE</scope>
    <source>
        <strain evidence="2">CGMCC 1.14984</strain>
    </source>
</reference>